<dbReference type="Gene3D" id="1.10.260.40">
    <property type="entry name" value="lambda repressor-like DNA-binding domains"/>
    <property type="match status" value="1"/>
</dbReference>
<dbReference type="SUPFAM" id="SSF47413">
    <property type="entry name" value="lambda repressor-like DNA-binding domains"/>
    <property type="match status" value="1"/>
</dbReference>
<proteinExistence type="predicted"/>
<evidence type="ECO:0000313" key="5">
    <source>
        <dbReference type="EMBL" id="NUW37120.1"/>
    </source>
</evidence>
<name>A0A7Y6IGH1_9ACTN</name>
<organism evidence="5 6">
    <name type="scientific">Nonomuraea montanisoli</name>
    <dbReference type="NCBI Taxonomy" id="2741721"/>
    <lineage>
        <taxon>Bacteria</taxon>
        <taxon>Bacillati</taxon>
        <taxon>Actinomycetota</taxon>
        <taxon>Actinomycetes</taxon>
        <taxon>Streptosporangiales</taxon>
        <taxon>Streptosporangiaceae</taxon>
        <taxon>Nonomuraea</taxon>
    </lineage>
</organism>
<dbReference type="PANTHER" id="PTHR30146">
    <property type="entry name" value="LACI-RELATED TRANSCRIPTIONAL REPRESSOR"/>
    <property type="match status" value="1"/>
</dbReference>
<dbReference type="InterPro" id="IPR010982">
    <property type="entry name" value="Lambda_DNA-bd_dom_sf"/>
</dbReference>
<keyword evidence="1" id="KW-0805">Transcription regulation</keyword>
<evidence type="ECO:0000256" key="1">
    <source>
        <dbReference type="ARBA" id="ARBA00023015"/>
    </source>
</evidence>
<dbReference type="InterPro" id="IPR046335">
    <property type="entry name" value="LacI/GalR-like_sensor"/>
</dbReference>
<dbReference type="Pfam" id="PF13377">
    <property type="entry name" value="Peripla_BP_3"/>
    <property type="match status" value="1"/>
</dbReference>
<keyword evidence="6" id="KW-1185">Reference proteome</keyword>
<dbReference type="CDD" id="cd01392">
    <property type="entry name" value="HTH_LacI"/>
    <property type="match status" value="1"/>
</dbReference>
<dbReference type="GO" id="GO:0003700">
    <property type="term" value="F:DNA-binding transcription factor activity"/>
    <property type="evidence" value="ECO:0007669"/>
    <property type="project" value="TreeGrafter"/>
</dbReference>
<feature type="domain" description="HTH lacI-type" evidence="4">
    <location>
        <begin position="11"/>
        <end position="65"/>
    </location>
</feature>
<sequence length="353" mass="36930">MTAESTPPSLPKLAVIAREAGVSVATVSKALNGRSDVSAHTRRRVADVLERRGYPRQRRRRRRGSLVDVMLQGLDSPYALAVLGGVEAAAWRLGVDVVVSAATGRTRSGRPPAAWLDRMSARDSAGILLVRTAPTASQRSWLSDRGIPAVIVDPRRDPPPGVPVVVSADQAGARSAVEHLIGLGHRRIAVVTGRPGVPCAVERLAGYRQAMTGAGLPADPRWEVRGNFRSEDALRATHELLDRLPAPPTAVFACSDAMAAGVVQALAERGHRVPADVSVVGFDDSVAAAHVTPPLTTVRQPWNALGAAALAALLSADAPARVELPTTLVVRASTAAPGSSGVDHSEPVPPRLG</sequence>
<dbReference type="EMBL" id="JABWGN010000018">
    <property type="protein sequence ID" value="NUW37120.1"/>
    <property type="molecule type" value="Genomic_DNA"/>
</dbReference>
<keyword evidence="2 5" id="KW-0238">DNA-binding</keyword>
<dbReference type="RefSeq" id="WP_175594557.1">
    <property type="nucleotide sequence ID" value="NZ_JABWGN010000018.1"/>
</dbReference>
<dbReference type="AlphaFoldDB" id="A0A7Y6IGH1"/>
<dbReference type="PROSITE" id="PS50932">
    <property type="entry name" value="HTH_LACI_2"/>
    <property type="match status" value="1"/>
</dbReference>
<dbReference type="PANTHER" id="PTHR30146:SF153">
    <property type="entry name" value="LACTOSE OPERON REPRESSOR"/>
    <property type="match status" value="1"/>
</dbReference>
<evidence type="ECO:0000256" key="2">
    <source>
        <dbReference type="ARBA" id="ARBA00023125"/>
    </source>
</evidence>
<accession>A0A7Y6IGH1</accession>
<dbReference type="GO" id="GO:0000976">
    <property type="term" value="F:transcription cis-regulatory region binding"/>
    <property type="evidence" value="ECO:0007669"/>
    <property type="project" value="TreeGrafter"/>
</dbReference>
<protein>
    <submittedName>
        <fullName evidence="5">LacI family DNA-binding transcriptional regulator</fullName>
    </submittedName>
</protein>
<dbReference type="Pfam" id="PF00356">
    <property type="entry name" value="LacI"/>
    <property type="match status" value="1"/>
</dbReference>
<dbReference type="Proteomes" id="UP000586042">
    <property type="component" value="Unassembled WGS sequence"/>
</dbReference>
<keyword evidence="3" id="KW-0804">Transcription</keyword>
<dbReference type="SUPFAM" id="SSF53822">
    <property type="entry name" value="Periplasmic binding protein-like I"/>
    <property type="match status" value="1"/>
</dbReference>
<dbReference type="Gene3D" id="3.40.50.2300">
    <property type="match status" value="2"/>
</dbReference>
<gene>
    <name evidence="5" type="ORF">HTZ77_37815</name>
</gene>
<dbReference type="SMART" id="SM00354">
    <property type="entry name" value="HTH_LACI"/>
    <property type="match status" value="1"/>
</dbReference>
<evidence type="ECO:0000313" key="6">
    <source>
        <dbReference type="Proteomes" id="UP000586042"/>
    </source>
</evidence>
<comment type="caution">
    <text evidence="5">The sequence shown here is derived from an EMBL/GenBank/DDBJ whole genome shotgun (WGS) entry which is preliminary data.</text>
</comment>
<evidence type="ECO:0000259" key="4">
    <source>
        <dbReference type="PROSITE" id="PS50932"/>
    </source>
</evidence>
<dbReference type="InterPro" id="IPR000843">
    <property type="entry name" value="HTH_LacI"/>
</dbReference>
<dbReference type="InterPro" id="IPR028082">
    <property type="entry name" value="Peripla_BP_I"/>
</dbReference>
<evidence type="ECO:0000256" key="3">
    <source>
        <dbReference type="ARBA" id="ARBA00023163"/>
    </source>
</evidence>
<reference evidence="5 6" key="1">
    <citation type="submission" date="2020-06" db="EMBL/GenBank/DDBJ databases">
        <title>Nonomuraea sp. SMC257, a novel actinomycete isolated from soil.</title>
        <authorList>
            <person name="Chanama M."/>
        </authorList>
    </citation>
    <scope>NUCLEOTIDE SEQUENCE [LARGE SCALE GENOMIC DNA]</scope>
    <source>
        <strain evidence="5 6">SMC257</strain>
    </source>
</reference>